<dbReference type="Proteomes" id="UP000814033">
    <property type="component" value="Unassembled WGS sequence"/>
</dbReference>
<reference evidence="1" key="2">
    <citation type="journal article" date="2022" name="New Phytol.">
        <title>Evolutionary transition to the ectomycorrhizal habit in the genomes of a hyperdiverse lineage of mushroom-forming fungi.</title>
        <authorList>
            <person name="Looney B."/>
            <person name="Miyauchi S."/>
            <person name="Morin E."/>
            <person name="Drula E."/>
            <person name="Courty P.E."/>
            <person name="Kohler A."/>
            <person name="Kuo A."/>
            <person name="LaButti K."/>
            <person name="Pangilinan J."/>
            <person name="Lipzen A."/>
            <person name="Riley R."/>
            <person name="Andreopoulos W."/>
            <person name="He G."/>
            <person name="Johnson J."/>
            <person name="Nolan M."/>
            <person name="Tritt A."/>
            <person name="Barry K.W."/>
            <person name="Grigoriev I.V."/>
            <person name="Nagy L.G."/>
            <person name="Hibbett D."/>
            <person name="Henrissat B."/>
            <person name="Matheny P.B."/>
            <person name="Labbe J."/>
            <person name="Martin F.M."/>
        </authorList>
    </citation>
    <scope>NUCLEOTIDE SEQUENCE</scope>
    <source>
        <strain evidence="1">FP105234-sp</strain>
    </source>
</reference>
<name>A0ACB8RTC6_9AGAM</name>
<proteinExistence type="predicted"/>
<evidence type="ECO:0000313" key="2">
    <source>
        <dbReference type="Proteomes" id="UP000814033"/>
    </source>
</evidence>
<evidence type="ECO:0000313" key="1">
    <source>
        <dbReference type="EMBL" id="KAI0047162.1"/>
    </source>
</evidence>
<gene>
    <name evidence="1" type="ORF">FA95DRAFT_1679302</name>
</gene>
<keyword evidence="2" id="KW-1185">Reference proteome</keyword>
<keyword evidence="1" id="KW-0813">Transport</keyword>
<comment type="caution">
    <text evidence="1">The sequence shown here is derived from an EMBL/GenBank/DDBJ whole genome shotgun (WGS) entry which is preliminary data.</text>
</comment>
<accession>A0ACB8RTC6</accession>
<reference evidence="1" key="1">
    <citation type="submission" date="2021-02" db="EMBL/GenBank/DDBJ databases">
        <authorList>
            <consortium name="DOE Joint Genome Institute"/>
            <person name="Ahrendt S."/>
            <person name="Looney B.P."/>
            <person name="Miyauchi S."/>
            <person name="Morin E."/>
            <person name="Drula E."/>
            <person name="Courty P.E."/>
            <person name="Chicoki N."/>
            <person name="Fauchery L."/>
            <person name="Kohler A."/>
            <person name="Kuo A."/>
            <person name="Labutti K."/>
            <person name="Pangilinan J."/>
            <person name="Lipzen A."/>
            <person name="Riley R."/>
            <person name="Andreopoulos W."/>
            <person name="He G."/>
            <person name="Johnson J."/>
            <person name="Barry K.W."/>
            <person name="Grigoriev I.V."/>
            <person name="Nagy L."/>
            <person name="Hibbett D."/>
            <person name="Henrissat B."/>
            <person name="Matheny P.B."/>
            <person name="Labbe J."/>
            <person name="Martin F."/>
        </authorList>
    </citation>
    <scope>NUCLEOTIDE SEQUENCE</scope>
    <source>
        <strain evidence="1">FP105234-sp</strain>
    </source>
</reference>
<keyword evidence="1" id="KW-0407">Ion channel</keyword>
<protein>
    <submittedName>
        <fullName evidence="1">Voltage-gated potassium channel</fullName>
    </submittedName>
</protein>
<dbReference type="EMBL" id="MU275910">
    <property type="protein sequence ID" value="KAI0047162.1"/>
    <property type="molecule type" value="Genomic_DNA"/>
</dbReference>
<keyword evidence="1" id="KW-0406">Ion transport</keyword>
<sequence>MASTPIPLSSLPYSNFLTEQHDDHDPASAAALSSHSHTPDTDDDVFAEQPSLSRRYRDDEPQTALPSIHPRWKRDLFELLERPTSSSSALLVHWFVTGLIAFSAVVTILETVPAFHEIPGGTWFGLETSIVALFTVEYLARAVAWSYSWGSFFGWMGSFFGILDLLAILPYYIEMALQLDTSALFRFSILRTFRLLRVFRPFRYNSTLLLTIEVMYLSFRRSQHALLALGFFVLMVLVVFSTLLYFIERGSWDDTLDTFINSNGDPSQFASIPAAAWFVIVTITTVGYGEITPRSFLGRLITIPLLVFGLLLIALPSFVLGREFSIVWNEMTTGQLPQTPRLGSFTPIINRIASQSRAHIPLSSTPNMAADAEEPRPRPAALDFAASGASTSQRELDLTNRKLAQNQTELSRQITELRAVMERQGEMLKLILEQEGGKRRAEGS</sequence>
<organism evidence="1 2">
    <name type="scientific">Auriscalpium vulgare</name>
    <dbReference type="NCBI Taxonomy" id="40419"/>
    <lineage>
        <taxon>Eukaryota</taxon>
        <taxon>Fungi</taxon>
        <taxon>Dikarya</taxon>
        <taxon>Basidiomycota</taxon>
        <taxon>Agaricomycotina</taxon>
        <taxon>Agaricomycetes</taxon>
        <taxon>Russulales</taxon>
        <taxon>Auriscalpiaceae</taxon>
        <taxon>Auriscalpium</taxon>
    </lineage>
</organism>